<dbReference type="InterPro" id="IPR050365">
    <property type="entry name" value="TIM50"/>
</dbReference>
<gene>
    <name evidence="3" type="ORF">Syun_008981</name>
</gene>
<sequence length="295" mass="33575">MVSKIIKRTPTKPPKDRRASAARRRKRSSSLKNVKSASSIVITSINKSICACHRRLIRIFAKITKLGTPTPRKQGFHLLKKLPQHDDNGNDSEQGLEINRINRCLYFKPSLPPSISSEKRTIFLDLDETLIHSQLDLPSVPYDFVVRPIIETQLMHFYVIKRPGVDEFLKSLSDKFEIVVFTAGLREYASLVLDQLDPGNVISYRLYRDSCTEQSGRFVKDLGDLGRDLKNVVLVDDNPNAYSLQPENALPVAPFFSDVGDGELKKVMRFFDEFVDGFEDVRDALKSFLSQRESL</sequence>
<dbReference type="NCBIfam" id="TIGR02251">
    <property type="entry name" value="HIF-SF_euk"/>
    <property type="match status" value="1"/>
</dbReference>
<feature type="domain" description="FCP1 homology" evidence="2">
    <location>
        <begin position="115"/>
        <end position="274"/>
    </location>
</feature>
<dbReference type="PANTHER" id="PTHR12210">
    <property type="entry name" value="DULLARD PROTEIN PHOSPHATASE"/>
    <property type="match status" value="1"/>
</dbReference>
<dbReference type="EMBL" id="JBBNAF010000004">
    <property type="protein sequence ID" value="KAK9150672.1"/>
    <property type="molecule type" value="Genomic_DNA"/>
</dbReference>
<dbReference type="Gene3D" id="3.40.50.1000">
    <property type="entry name" value="HAD superfamily/HAD-like"/>
    <property type="match status" value="1"/>
</dbReference>
<organism evidence="3 4">
    <name type="scientific">Stephania yunnanensis</name>
    <dbReference type="NCBI Taxonomy" id="152371"/>
    <lineage>
        <taxon>Eukaryota</taxon>
        <taxon>Viridiplantae</taxon>
        <taxon>Streptophyta</taxon>
        <taxon>Embryophyta</taxon>
        <taxon>Tracheophyta</taxon>
        <taxon>Spermatophyta</taxon>
        <taxon>Magnoliopsida</taxon>
        <taxon>Ranunculales</taxon>
        <taxon>Menispermaceae</taxon>
        <taxon>Menispermoideae</taxon>
        <taxon>Cissampelideae</taxon>
        <taxon>Stephania</taxon>
    </lineage>
</organism>
<accession>A0AAP0KDT7</accession>
<dbReference type="InterPro" id="IPR036412">
    <property type="entry name" value="HAD-like_sf"/>
</dbReference>
<dbReference type="PROSITE" id="PS50969">
    <property type="entry name" value="FCP1"/>
    <property type="match status" value="1"/>
</dbReference>
<proteinExistence type="predicted"/>
<comment type="caution">
    <text evidence="3">The sequence shown here is derived from an EMBL/GenBank/DDBJ whole genome shotgun (WGS) entry which is preliminary data.</text>
</comment>
<dbReference type="InterPro" id="IPR004274">
    <property type="entry name" value="FCP1_dom"/>
</dbReference>
<dbReference type="InterPro" id="IPR023214">
    <property type="entry name" value="HAD_sf"/>
</dbReference>
<name>A0AAP0KDT7_9MAGN</name>
<dbReference type="GO" id="GO:0016791">
    <property type="term" value="F:phosphatase activity"/>
    <property type="evidence" value="ECO:0007669"/>
    <property type="project" value="InterPro"/>
</dbReference>
<evidence type="ECO:0000256" key="1">
    <source>
        <dbReference type="SAM" id="MobiDB-lite"/>
    </source>
</evidence>
<evidence type="ECO:0000259" key="2">
    <source>
        <dbReference type="PROSITE" id="PS50969"/>
    </source>
</evidence>
<protein>
    <recommendedName>
        <fullName evidence="2">FCP1 homology domain-containing protein</fullName>
    </recommendedName>
</protein>
<dbReference type="SMART" id="SM00577">
    <property type="entry name" value="CPDc"/>
    <property type="match status" value="1"/>
</dbReference>
<evidence type="ECO:0000313" key="3">
    <source>
        <dbReference type="EMBL" id="KAK9150672.1"/>
    </source>
</evidence>
<dbReference type="FunFam" id="3.40.50.1000:FF:000093">
    <property type="entry name" value="NLI interacting factor-like phosphatase family protein"/>
    <property type="match status" value="1"/>
</dbReference>
<dbReference type="Pfam" id="PF03031">
    <property type="entry name" value="NIF"/>
    <property type="match status" value="1"/>
</dbReference>
<dbReference type="InterPro" id="IPR011948">
    <property type="entry name" value="Dullard_phosphatase"/>
</dbReference>
<dbReference type="AlphaFoldDB" id="A0AAP0KDT7"/>
<feature type="compositionally biased region" description="Basic residues" evidence="1">
    <location>
        <begin position="1"/>
        <end position="10"/>
    </location>
</feature>
<dbReference type="CDD" id="cd07521">
    <property type="entry name" value="HAD_FCP1-like"/>
    <property type="match status" value="1"/>
</dbReference>
<evidence type="ECO:0000313" key="4">
    <source>
        <dbReference type="Proteomes" id="UP001420932"/>
    </source>
</evidence>
<feature type="compositionally biased region" description="Basic residues" evidence="1">
    <location>
        <begin position="20"/>
        <end position="29"/>
    </location>
</feature>
<feature type="region of interest" description="Disordered" evidence="1">
    <location>
        <begin position="1"/>
        <end position="33"/>
    </location>
</feature>
<dbReference type="Proteomes" id="UP001420932">
    <property type="component" value="Unassembled WGS sequence"/>
</dbReference>
<keyword evidence="4" id="KW-1185">Reference proteome</keyword>
<reference evidence="3 4" key="1">
    <citation type="submission" date="2024-01" db="EMBL/GenBank/DDBJ databases">
        <title>Genome assemblies of Stephania.</title>
        <authorList>
            <person name="Yang L."/>
        </authorList>
    </citation>
    <scope>NUCLEOTIDE SEQUENCE [LARGE SCALE GENOMIC DNA]</scope>
    <source>
        <strain evidence="3">YNDBR</strain>
        <tissue evidence="3">Leaf</tissue>
    </source>
</reference>
<dbReference type="SUPFAM" id="SSF56784">
    <property type="entry name" value="HAD-like"/>
    <property type="match status" value="1"/>
</dbReference>